<dbReference type="InterPro" id="IPR000073">
    <property type="entry name" value="AB_hydrolase_1"/>
</dbReference>
<dbReference type="AlphaFoldDB" id="A0A7W6JXQ4"/>
<dbReference type="EMBL" id="JACIEH010000006">
    <property type="protein sequence ID" value="MBB4101458.1"/>
    <property type="molecule type" value="Genomic_DNA"/>
</dbReference>
<evidence type="ECO:0000313" key="4">
    <source>
        <dbReference type="Proteomes" id="UP000557392"/>
    </source>
</evidence>
<keyword evidence="1" id="KW-0732">Signal</keyword>
<evidence type="ECO:0000259" key="2">
    <source>
        <dbReference type="Pfam" id="PF12697"/>
    </source>
</evidence>
<accession>A0A7W6JXQ4</accession>
<dbReference type="SUPFAM" id="SSF53474">
    <property type="entry name" value="alpha/beta-Hydrolases"/>
    <property type="match status" value="1"/>
</dbReference>
<protein>
    <submittedName>
        <fullName evidence="3">Pimeloyl-ACP methyl ester carboxylesterase</fullName>
    </submittedName>
</protein>
<proteinExistence type="predicted"/>
<gene>
    <name evidence="3" type="ORF">GGR46_005050</name>
</gene>
<dbReference type="PANTHER" id="PTHR43194:SF2">
    <property type="entry name" value="PEROXISOMAL MEMBRANE PROTEIN LPX1"/>
    <property type="match status" value="1"/>
</dbReference>
<dbReference type="RefSeq" id="WP_184000815.1">
    <property type="nucleotide sequence ID" value="NZ_JACIEH010000006.1"/>
</dbReference>
<comment type="caution">
    <text evidence="3">The sequence shown here is derived from an EMBL/GenBank/DDBJ whole genome shotgun (WGS) entry which is preliminary data.</text>
</comment>
<evidence type="ECO:0000313" key="3">
    <source>
        <dbReference type="EMBL" id="MBB4101458.1"/>
    </source>
</evidence>
<organism evidence="3 4">
    <name type="scientific">Sphingomonas kyeonggiensis</name>
    <dbReference type="NCBI Taxonomy" id="1268553"/>
    <lineage>
        <taxon>Bacteria</taxon>
        <taxon>Pseudomonadati</taxon>
        <taxon>Pseudomonadota</taxon>
        <taxon>Alphaproteobacteria</taxon>
        <taxon>Sphingomonadales</taxon>
        <taxon>Sphingomonadaceae</taxon>
        <taxon>Sphingomonas</taxon>
    </lineage>
</organism>
<dbReference type="InterPro" id="IPR029058">
    <property type="entry name" value="AB_hydrolase_fold"/>
</dbReference>
<sequence length="304" mass="31221">MIRRIAFALLATASIPAILGTQQAHAATSAPAQAGLIQMDHVSVQVIGKGSPVILIPGLSSPRAVWDGVAPELAKAHTVYLVQVNGFGGDAPGANLADGVIPGIVADLHKLIGEKKIGGAAVVGHSMGGLVALMLARAHPGDVGKALIVDALPFVGSAFFPGSTVESVKPQAEAMRAQMTSLYGKPFPEAVGQAIARQNALKPESQAQVAAWSARADMRVSGQALYEDLQTDLRPDLAGIAAPVTVLVPWTAARGGEGPVLDLYKREYAGVPKVSVKGVAESGHFIMLDQPAAFQAALIAFLAG</sequence>
<keyword evidence="4" id="KW-1185">Reference proteome</keyword>
<dbReference type="Gene3D" id="3.40.50.1820">
    <property type="entry name" value="alpha/beta hydrolase"/>
    <property type="match status" value="1"/>
</dbReference>
<reference evidence="3 4" key="1">
    <citation type="submission" date="2020-08" db="EMBL/GenBank/DDBJ databases">
        <title>Genomic Encyclopedia of Type Strains, Phase IV (KMG-IV): sequencing the most valuable type-strain genomes for metagenomic binning, comparative biology and taxonomic classification.</title>
        <authorList>
            <person name="Goeker M."/>
        </authorList>
    </citation>
    <scope>NUCLEOTIDE SEQUENCE [LARGE SCALE GENOMIC DNA]</scope>
    <source>
        <strain evidence="3 4">DSM 101806</strain>
    </source>
</reference>
<dbReference type="Proteomes" id="UP000557392">
    <property type="component" value="Unassembled WGS sequence"/>
</dbReference>
<feature type="chain" id="PRO_5031004550" evidence="1">
    <location>
        <begin position="27"/>
        <end position="304"/>
    </location>
</feature>
<name>A0A7W6JXQ4_9SPHN</name>
<feature type="signal peptide" evidence="1">
    <location>
        <begin position="1"/>
        <end position="26"/>
    </location>
</feature>
<evidence type="ECO:0000256" key="1">
    <source>
        <dbReference type="SAM" id="SignalP"/>
    </source>
</evidence>
<dbReference type="PANTHER" id="PTHR43194">
    <property type="entry name" value="HYDROLASE ALPHA/BETA FOLD FAMILY"/>
    <property type="match status" value="1"/>
</dbReference>
<feature type="domain" description="AB hydrolase-1" evidence="2">
    <location>
        <begin position="53"/>
        <end position="294"/>
    </location>
</feature>
<dbReference type="InterPro" id="IPR050228">
    <property type="entry name" value="Carboxylesterase_BioH"/>
</dbReference>
<dbReference type="Pfam" id="PF12697">
    <property type="entry name" value="Abhydrolase_6"/>
    <property type="match status" value="1"/>
</dbReference>